<dbReference type="STRING" id="69960.SAMN05421720_10333"/>
<keyword evidence="3" id="KW-1185">Reference proteome</keyword>
<dbReference type="RefSeq" id="WP_245699091.1">
    <property type="nucleotide sequence ID" value="NZ_FNAP01000003.1"/>
</dbReference>
<evidence type="ECO:0000313" key="3">
    <source>
        <dbReference type="Proteomes" id="UP000199412"/>
    </source>
</evidence>
<dbReference type="AlphaFoldDB" id="A0A1G6ZVU6"/>
<sequence>MESVQNHDAPRDTPGPRPAEQHRAHRKEGAGEDVRRQARDLITFLASLERRIATLRDSGHVLEADEDHPSRFTDYARTRNLTSECLAFLIVIDRRIDALPDHMQAEPRGILESHTITLWGTLLECSLAFLRTIADQAQLPLGSREVFVREIKTLHDAHAILSQDRFAGKVPQSTMDKQTQAERILNEVIDRAPRLLDLG</sequence>
<organism evidence="2 3">
    <name type="scientific">Rhodospira trueperi</name>
    <dbReference type="NCBI Taxonomy" id="69960"/>
    <lineage>
        <taxon>Bacteria</taxon>
        <taxon>Pseudomonadati</taxon>
        <taxon>Pseudomonadota</taxon>
        <taxon>Alphaproteobacteria</taxon>
        <taxon>Rhodospirillales</taxon>
        <taxon>Rhodospirillaceae</taxon>
        <taxon>Rhodospira</taxon>
    </lineage>
</organism>
<feature type="region of interest" description="Disordered" evidence="1">
    <location>
        <begin position="1"/>
        <end position="33"/>
    </location>
</feature>
<accession>A0A1G6ZVU6</accession>
<evidence type="ECO:0000256" key="1">
    <source>
        <dbReference type="SAM" id="MobiDB-lite"/>
    </source>
</evidence>
<gene>
    <name evidence="2" type="ORF">SAMN05421720_10333</name>
</gene>
<protein>
    <submittedName>
        <fullName evidence="2">Uncharacterized protein</fullName>
    </submittedName>
</protein>
<evidence type="ECO:0000313" key="2">
    <source>
        <dbReference type="EMBL" id="SDE05975.1"/>
    </source>
</evidence>
<proteinExistence type="predicted"/>
<reference evidence="2 3" key="1">
    <citation type="submission" date="2016-10" db="EMBL/GenBank/DDBJ databases">
        <authorList>
            <person name="de Groot N.N."/>
        </authorList>
    </citation>
    <scope>NUCLEOTIDE SEQUENCE [LARGE SCALE GENOMIC DNA]</scope>
    <source>
        <strain evidence="2 3">ATCC 700224</strain>
    </source>
</reference>
<dbReference type="EMBL" id="FNAP01000003">
    <property type="protein sequence ID" value="SDE05975.1"/>
    <property type="molecule type" value="Genomic_DNA"/>
</dbReference>
<dbReference type="Proteomes" id="UP000199412">
    <property type="component" value="Unassembled WGS sequence"/>
</dbReference>
<name>A0A1G6ZVU6_9PROT</name>
<feature type="compositionally biased region" description="Basic and acidic residues" evidence="1">
    <location>
        <begin position="19"/>
        <end position="33"/>
    </location>
</feature>